<dbReference type="eggNOG" id="ENOG502ZIBR">
    <property type="taxonomic scope" value="Bacteria"/>
</dbReference>
<dbReference type="Proteomes" id="UP000004728">
    <property type="component" value="Unassembled WGS sequence"/>
</dbReference>
<feature type="region of interest" description="Disordered" evidence="1">
    <location>
        <begin position="149"/>
        <end position="221"/>
    </location>
</feature>
<feature type="compositionally biased region" description="Basic and acidic residues" evidence="1">
    <location>
        <begin position="175"/>
        <end position="185"/>
    </location>
</feature>
<reference evidence="2 3" key="1">
    <citation type="journal article" date="2012" name="J. Bacteriol.">
        <title>Draft Genome Sequence of Novosphingobium nitrogenifigens Y88T.</title>
        <authorList>
            <person name="Strabala T.J."/>
            <person name="Macdonald L."/>
            <person name="Liu V."/>
            <person name="Smit A.M."/>
        </authorList>
    </citation>
    <scope>NUCLEOTIDE SEQUENCE [LARGE SCALE GENOMIC DNA]</scope>
    <source>
        <strain evidence="2 3">DSM 19370</strain>
    </source>
</reference>
<gene>
    <name evidence="2" type="ORF">Y88_0097</name>
</gene>
<dbReference type="HOGENOM" id="CLU_905654_0_0_5"/>
<organism evidence="2 3">
    <name type="scientific">Novosphingobium nitrogenifigens DSM 19370</name>
    <dbReference type="NCBI Taxonomy" id="983920"/>
    <lineage>
        <taxon>Bacteria</taxon>
        <taxon>Pseudomonadati</taxon>
        <taxon>Pseudomonadota</taxon>
        <taxon>Alphaproteobacteria</taxon>
        <taxon>Sphingomonadales</taxon>
        <taxon>Sphingomonadaceae</taxon>
        <taxon>Novosphingobium</taxon>
    </lineage>
</organism>
<keyword evidence="3" id="KW-1185">Reference proteome</keyword>
<feature type="compositionally biased region" description="Basic and acidic residues" evidence="1">
    <location>
        <begin position="20"/>
        <end position="35"/>
    </location>
</feature>
<feature type="compositionally biased region" description="Basic and acidic residues" evidence="1">
    <location>
        <begin position="195"/>
        <end position="206"/>
    </location>
</feature>
<evidence type="ECO:0000313" key="2">
    <source>
        <dbReference type="EMBL" id="EGD58045.1"/>
    </source>
</evidence>
<dbReference type="AlphaFoldDB" id="F1ZBG8"/>
<feature type="region of interest" description="Disordered" evidence="1">
    <location>
        <begin position="1"/>
        <end position="89"/>
    </location>
</feature>
<feature type="compositionally biased region" description="Basic residues" evidence="1">
    <location>
        <begin position="36"/>
        <end position="49"/>
    </location>
</feature>
<dbReference type="EMBL" id="AEWJ01000044">
    <property type="protein sequence ID" value="EGD58045.1"/>
    <property type="molecule type" value="Genomic_DNA"/>
</dbReference>
<dbReference type="InParanoid" id="F1ZBG8"/>
<evidence type="ECO:0000313" key="3">
    <source>
        <dbReference type="Proteomes" id="UP000004728"/>
    </source>
</evidence>
<comment type="caution">
    <text evidence="2">The sequence shown here is derived from an EMBL/GenBank/DDBJ whole genome shotgun (WGS) entry which is preliminary data.</text>
</comment>
<proteinExistence type="predicted"/>
<name>F1ZBG8_9SPHN</name>
<protein>
    <submittedName>
        <fullName evidence="2">Uncharacterized protein</fullName>
    </submittedName>
</protein>
<sequence length="307" mass="35173">MRREGEPVPLCTVDRVQPSCHHERPTREFIGDQKDRHQRHAQPRHRHLRSSRELIEHHTRNRRRPAVPGKPAPPAVRTGSEPDQRRAGQGGNRIIWCKGHFKPQLRGQGGSQNRHDLLSHQGDQLCTGPVVARPEMDGKIERITREIERFQPGGQVQCDPRMPLAKAPQPGREPTGSERGQDRQRQHPAFGIDPAPERRCTQDRKGPAHFPRISPPGRRQAQALPLAHEEIATDHVLKRADLPADRALRQGQFARGRRHTAQTRHGFERLQQPGRRQMASRRRQLIPVWNDFSRNHCLMTRLGKGKS</sequence>
<dbReference type="STRING" id="983920.Y88_0097"/>
<evidence type="ECO:0000256" key="1">
    <source>
        <dbReference type="SAM" id="MobiDB-lite"/>
    </source>
</evidence>
<accession>F1ZBG8</accession>